<dbReference type="GO" id="GO:0055085">
    <property type="term" value="P:transmembrane transport"/>
    <property type="evidence" value="ECO:0007669"/>
    <property type="project" value="InterPro"/>
</dbReference>
<dbReference type="PANTHER" id="PTHR43386">
    <property type="entry name" value="OLIGOPEPTIDE TRANSPORT SYSTEM PERMEASE PROTEIN APPC"/>
    <property type="match status" value="1"/>
</dbReference>
<evidence type="ECO:0000256" key="4">
    <source>
        <dbReference type="ARBA" id="ARBA00022692"/>
    </source>
</evidence>
<reference evidence="9 10" key="1">
    <citation type="journal article" date="2014" name="BMC Genomics">
        <title>Comparison of environmental and isolate Sulfobacillus genomes reveals diverse carbon, sulfur, nitrogen, and hydrogen metabolisms.</title>
        <authorList>
            <person name="Justice N.B."/>
            <person name="Norman A."/>
            <person name="Brown C.T."/>
            <person name="Singh A."/>
            <person name="Thomas B.C."/>
            <person name="Banfield J.F."/>
        </authorList>
    </citation>
    <scope>NUCLEOTIDE SEQUENCE [LARGE SCALE GENOMIC DNA]</scope>
    <source>
        <strain evidence="9">AMDSBA3</strain>
    </source>
</reference>
<comment type="subcellular location">
    <subcellularLocation>
        <location evidence="1 7">Cell membrane</location>
        <topology evidence="1 7">Multi-pass membrane protein</topology>
    </subcellularLocation>
</comment>
<dbReference type="AlphaFoldDB" id="A0A2T2WF01"/>
<keyword evidence="3" id="KW-1003">Cell membrane</keyword>
<evidence type="ECO:0000259" key="8">
    <source>
        <dbReference type="PROSITE" id="PS50928"/>
    </source>
</evidence>
<feature type="transmembrane region" description="Helical" evidence="7">
    <location>
        <begin position="32"/>
        <end position="54"/>
    </location>
</feature>
<keyword evidence="4 7" id="KW-0812">Transmembrane</keyword>
<evidence type="ECO:0000256" key="3">
    <source>
        <dbReference type="ARBA" id="ARBA00022475"/>
    </source>
</evidence>
<evidence type="ECO:0000256" key="5">
    <source>
        <dbReference type="ARBA" id="ARBA00022989"/>
    </source>
</evidence>
<dbReference type="Gene3D" id="1.10.3720.10">
    <property type="entry name" value="MetI-like"/>
    <property type="match status" value="1"/>
</dbReference>
<dbReference type="InterPro" id="IPR035906">
    <property type="entry name" value="MetI-like_sf"/>
</dbReference>
<evidence type="ECO:0000256" key="7">
    <source>
        <dbReference type="RuleBase" id="RU363032"/>
    </source>
</evidence>
<feature type="transmembrane region" description="Helical" evidence="7">
    <location>
        <begin position="210"/>
        <end position="236"/>
    </location>
</feature>
<dbReference type="Proteomes" id="UP000241848">
    <property type="component" value="Unassembled WGS sequence"/>
</dbReference>
<dbReference type="SUPFAM" id="SSF161098">
    <property type="entry name" value="MetI-like"/>
    <property type="match status" value="1"/>
</dbReference>
<evidence type="ECO:0000256" key="6">
    <source>
        <dbReference type="ARBA" id="ARBA00023136"/>
    </source>
</evidence>
<dbReference type="CDD" id="cd06261">
    <property type="entry name" value="TM_PBP2"/>
    <property type="match status" value="1"/>
</dbReference>
<feature type="transmembrane region" description="Helical" evidence="7">
    <location>
        <begin position="141"/>
        <end position="168"/>
    </location>
</feature>
<dbReference type="InterPro" id="IPR050366">
    <property type="entry name" value="BP-dependent_transpt_permease"/>
</dbReference>
<dbReference type="PROSITE" id="PS50928">
    <property type="entry name" value="ABC_TM1"/>
    <property type="match status" value="1"/>
</dbReference>
<feature type="transmembrane region" description="Helical" evidence="7">
    <location>
        <begin position="256"/>
        <end position="278"/>
    </location>
</feature>
<comment type="similarity">
    <text evidence="7">Belongs to the binding-protein-dependent transport system permease family.</text>
</comment>
<keyword evidence="2 7" id="KW-0813">Transport</keyword>
<keyword evidence="6 7" id="KW-0472">Membrane</keyword>
<sequence>MAISVTDPIHDQRVGQVNNRHRAWRRFLRNRLAVVGLIIIVGFTVMAVAAPLIAPYRPDATNFAIAFQAPSARHWLGTDDLGRDVLSRIIYGARGSLIAAVSIVLIGLVVGVPLGLISGYYGGLVDDVIMRLTDAGLAFPGLVLAMAVAWVLGPSLFHAILAIGVVTIPQFARVTRGQVLEVRNRQFVEAAQCLGASPGRIMFRHILMNAATPIIVVATLNIGGALLSVASLSFLGLGPPPPAPNWGAMLQTGSEYLTNAPWMSIFPGAAIFLAVLGFNTLGDGLRDVFDPNH</sequence>
<dbReference type="InterPro" id="IPR000515">
    <property type="entry name" value="MetI-like"/>
</dbReference>
<evidence type="ECO:0000313" key="9">
    <source>
        <dbReference type="EMBL" id="PSR20822.1"/>
    </source>
</evidence>
<dbReference type="Pfam" id="PF12911">
    <property type="entry name" value="OppC_N"/>
    <property type="match status" value="1"/>
</dbReference>
<protein>
    <submittedName>
        <fullName evidence="9">Diguanylate cyclase</fullName>
    </submittedName>
</protein>
<organism evidence="9 10">
    <name type="scientific">Sulfobacillus acidophilus</name>
    <dbReference type="NCBI Taxonomy" id="53633"/>
    <lineage>
        <taxon>Bacteria</taxon>
        <taxon>Bacillati</taxon>
        <taxon>Bacillota</taxon>
        <taxon>Clostridia</taxon>
        <taxon>Eubacteriales</taxon>
        <taxon>Clostridiales Family XVII. Incertae Sedis</taxon>
        <taxon>Sulfobacillus</taxon>
    </lineage>
</organism>
<feature type="domain" description="ABC transmembrane type-1" evidence="8">
    <location>
        <begin position="93"/>
        <end position="282"/>
    </location>
</feature>
<gene>
    <name evidence="9" type="ORF">C7B45_13110</name>
</gene>
<accession>A0A2T2WF01</accession>
<dbReference type="InterPro" id="IPR025966">
    <property type="entry name" value="OppC_N"/>
</dbReference>
<comment type="caution">
    <text evidence="9">The sequence shown here is derived from an EMBL/GenBank/DDBJ whole genome shotgun (WGS) entry which is preliminary data.</text>
</comment>
<evidence type="ECO:0000313" key="10">
    <source>
        <dbReference type="Proteomes" id="UP000241848"/>
    </source>
</evidence>
<proteinExistence type="inferred from homology"/>
<dbReference type="Pfam" id="PF00528">
    <property type="entry name" value="BPD_transp_1"/>
    <property type="match status" value="1"/>
</dbReference>
<name>A0A2T2WF01_9FIRM</name>
<evidence type="ECO:0000256" key="1">
    <source>
        <dbReference type="ARBA" id="ARBA00004651"/>
    </source>
</evidence>
<dbReference type="EMBL" id="PXYV01000049">
    <property type="protein sequence ID" value="PSR20822.1"/>
    <property type="molecule type" value="Genomic_DNA"/>
</dbReference>
<evidence type="ECO:0000256" key="2">
    <source>
        <dbReference type="ARBA" id="ARBA00022448"/>
    </source>
</evidence>
<feature type="transmembrane region" description="Helical" evidence="7">
    <location>
        <begin position="97"/>
        <end position="121"/>
    </location>
</feature>
<dbReference type="GO" id="GO:0005886">
    <property type="term" value="C:plasma membrane"/>
    <property type="evidence" value="ECO:0007669"/>
    <property type="project" value="UniProtKB-SubCell"/>
</dbReference>
<keyword evidence="5 7" id="KW-1133">Transmembrane helix</keyword>
<dbReference type="PANTHER" id="PTHR43386:SF25">
    <property type="entry name" value="PEPTIDE ABC TRANSPORTER PERMEASE PROTEIN"/>
    <property type="match status" value="1"/>
</dbReference>